<gene>
    <name evidence="1" type="ORF">BZL30_5735</name>
</gene>
<comment type="caution">
    <text evidence="1">The sequence shown here is derived from an EMBL/GenBank/DDBJ whole genome shotgun (WGS) entry which is preliminary data.</text>
</comment>
<dbReference type="EMBL" id="MVBM01000005">
    <property type="protein sequence ID" value="OOK72075.1"/>
    <property type="molecule type" value="Genomic_DNA"/>
</dbReference>
<evidence type="ECO:0000313" key="2">
    <source>
        <dbReference type="Proteomes" id="UP000189229"/>
    </source>
</evidence>
<accession>A0A1V3WYP9</accession>
<reference evidence="1 2" key="1">
    <citation type="submission" date="2017-02" db="EMBL/GenBank/DDBJ databases">
        <title>Complete genome sequences of Mycobacterium kansasii strains isolated from rhesus macaques.</title>
        <authorList>
            <person name="Panda A."/>
            <person name="Nagaraj S."/>
            <person name="Zhao X."/>
            <person name="Tettelin H."/>
            <person name="Detolla L.J."/>
        </authorList>
    </citation>
    <scope>NUCLEOTIDE SEQUENCE [LARGE SCALE GENOMIC DNA]</scope>
    <source>
        <strain evidence="1 2">11-3813</strain>
    </source>
</reference>
<name>A0A1V3WYP9_MYCKA</name>
<proteinExistence type="predicted"/>
<dbReference type="AlphaFoldDB" id="A0A1V3WYP9"/>
<sequence length="99" mass="10859">MDDKLEFLLTEDRPDLGLGATEPMSMFTETEIRGACRHFGLPDSDTDSVIEQLKENRQSASCRAELEPVFVEQAGFSLHEVIAGGLGFGELQLADDEPS</sequence>
<evidence type="ECO:0000313" key="1">
    <source>
        <dbReference type="EMBL" id="OOK72075.1"/>
    </source>
</evidence>
<organism evidence="1 2">
    <name type="scientific">Mycobacterium kansasii</name>
    <dbReference type="NCBI Taxonomy" id="1768"/>
    <lineage>
        <taxon>Bacteria</taxon>
        <taxon>Bacillati</taxon>
        <taxon>Actinomycetota</taxon>
        <taxon>Actinomycetes</taxon>
        <taxon>Mycobacteriales</taxon>
        <taxon>Mycobacteriaceae</taxon>
        <taxon>Mycobacterium</taxon>
    </lineage>
</organism>
<protein>
    <submittedName>
        <fullName evidence="1">Uncharacterized protein</fullName>
    </submittedName>
</protein>
<dbReference type="Proteomes" id="UP000189229">
    <property type="component" value="Unassembled WGS sequence"/>
</dbReference>